<dbReference type="SUPFAM" id="SSF52540">
    <property type="entry name" value="P-loop containing nucleoside triphosphate hydrolases"/>
    <property type="match status" value="1"/>
</dbReference>
<reference evidence="8" key="1">
    <citation type="journal article" date="2014" name="PLoS ONE">
        <title>Transcriptome-Based Identification of ABC Transporters in the Western Tarnished Plant Bug Lygus hesperus.</title>
        <authorList>
            <person name="Hull J.J."/>
            <person name="Chaney K."/>
            <person name="Geib S.M."/>
            <person name="Fabrick J.A."/>
            <person name="Brent C.S."/>
            <person name="Walsh D."/>
            <person name="Lavine L.C."/>
        </authorList>
    </citation>
    <scope>NUCLEOTIDE SEQUENCE</scope>
</reference>
<keyword evidence="3" id="KW-0175">Coiled coil</keyword>
<name>A0A0A9WNQ1_LYGHE</name>
<gene>
    <name evidence="8" type="primary">KIF14_1</name>
    <name evidence="8" type="ORF">CM83_17060</name>
</gene>
<evidence type="ECO:0000256" key="4">
    <source>
        <dbReference type="ARBA" id="ARBA00023175"/>
    </source>
</evidence>
<evidence type="ECO:0000256" key="3">
    <source>
        <dbReference type="ARBA" id="ARBA00023054"/>
    </source>
</evidence>
<dbReference type="PROSITE" id="PS50067">
    <property type="entry name" value="KINESIN_MOTOR_2"/>
    <property type="match status" value="1"/>
</dbReference>
<dbReference type="InterPro" id="IPR027640">
    <property type="entry name" value="Kinesin-like_fam"/>
</dbReference>
<evidence type="ECO:0000259" key="7">
    <source>
        <dbReference type="PROSITE" id="PS50067"/>
    </source>
</evidence>
<dbReference type="InterPro" id="IPR001752">
    <property type="entry name" value="Kinesin_motor_dom"/>
</dbReference>
<organism evidence="8">
    <name type="scientific">Lygus hesperus</name>
    <name type="common">Western plant bug</name>
    <dbReference type="NCBI Taxonomy" id="30085"/>
    <lineage>
        <taxon>Eukaryota</taxon>
        <taxon>Metazoa</taxon>
        <taxon>Ecdysozoa</taxon>
        <taxon>Arthropoda</taxon>
        <taxon>Hexapoda</taxon>
        <taxon>Insecta</taxon>
        <taxon>Pterygota</taxon>
        <taxon>Neoptera</taxon>
        <taxon>Paraneoptera</taxon>
        <taxon>Hemiptera</taxon>
        <taxon>Heteroptera</taxon>
        <taxon>Panheteroptera</taxon>
        <taxon>Cimicomorpha</taxon>
        <taxon>Miridae</taxon>
        <taxon>Mirini</taxon>
        <taxon>Lygus</taxon>
    </lineage>
</organism>
<evidence type="ECO:0000256" key="1">
    <source>
        <dbReference type="ARBA" id="ARBA00004245"/>
    </source>
</evidence>
<keyword evidence="2" id="KW-0493">Microtubule</keyword>
<accession>A0A0A9WNQ1</accession>
<evidence type="ECO:0000256" key="6">
    <source>
        <dbReference type="PROSITE-ProRule" id="PRU00283"/>
    </source>
</evidence>
<dbReference type="PANTHER" id="PTHR47968:SF36">
    <property type="entry name" value="KINESIN HEAVY CHAIN ISOFORM X1"/>
    <property type="match status" value="1"/>
</dbReference>
<evidence type="ECO:0000256" key="5">
    <source>
        <dbReference type="ARBA" id="ARBA00023212"/>
    </source>
</evidence>
<keyword evidence="4" id="KW-0505">Motor protein</keyword>
<protein>
    <submittedName>
        <fullName evidence="8">Kinesin-like protein KIF14</fullName>
    </submittedName>
</protein>
<reference evidence="8" key="2">
    <citation type="submission" date="2014-07" db="EMBL/GenBank/DDBJ databases">
        <authorList>
            <person name="Hull J."/>
        </authorList>
    </citation>
    <scope>NUCLEOTIDE SEQUENCE</scope>
</reference>
<keyword evidence="5" id="KW-0206">Cytoskeleton</keyword>
<sequence length="125" mass="14174">MLSEYFGGNSKSTMIVTISPTKSDAHITEQTLKTADNAKRVTNCAKINFIETKSCIPEGNAWPEELQKEYDEKRAALYEIYNHTFHIEKNESMILKLKLTECLGEASDQTSVNRDEIDELVAINE</sequence>
<evidence type="ECO:0000313" key="8">
    <source>
        <dbReference type="EMBL" id="JAG06485.1"/>
    </source>
</evidence>
<proteinExistence type="inferred from homology"/>
<keyword evidence="5" id="KW-0963">Cytoplasm</keyword>
<comment type="subcellular location">
    <subcellularLocation>
        <location evidence="1">Cytoplasm</location>
        <location evidence="1">Cytoskeleton</location>
    </subcellularLocation>
</comment>
<dbReference type="InterPro" id="IPR027417">
    <property type="entry name" value="P-loop_NTPase"/>
</dbReference>
<comment type="caution">
    <text evidence="6">Lacks conserved residue(s) required for the propagation of feature annotation.</text>
</comment>
<dbReference type="AlphaFoldDB" id="A0A0A9WNQ1"/>
<dbReference type="GO" id="GO:0005524">
    <property type="term" value="F:ATP binding"/>
    <property type="evidence" value="ECO:0007669"/>
    <property type="project" value="InterPro"/>
</dbReference>
<feature type="domain" description="Kinesin motor" evidence="7">
    <location>
        <begin position="1"/>
        <end position="41"/>
    </location>
</feature>
<dbReference type="GO" id="GO:0005874">
    <property type="term" value="C:microtubule"/>
    <property type="evidence" value="ECO:0007669"/>
    <property type="project" value="UniProtKB-KW"/>
</dbReference>
<evidence type="ECO:0000256" key="2">
    <source>
        <dbReference type="ARBA" id="ARBA00022701"/>
    </source>
</evidence>
<dbReference type="GO" id="GO:0003777">
    <property type="term" value="F:microtubule motor activity"/>
    <property type="evidence" value="ECO:0007669"/>
    <property type="project" value="InterPro"/>
</dbReference>
<dbReference type="Gene3D" id="1.20.58.1980">
    <property type="match status" value="1"/>
</dbReference>
<dbReference type="PANTHER" id="PTHR47968">
    <property type="entry name" value="CENTROMERE PROTEIN E"/>
    <property type="match status" value="1"/>
</dbReference>
<dbReference type="GO" id="GO:0008017">
    <property type="term" value="F:microtubule binding"/>
    <property type="evidence" value="ECO:0007669"/>
    <property type="project" value="InterPro"/>
</dbReference>
<comment type="similarity">
    <text evidence="6">Belongs to the TRAFAC class myosin-kinesin ATPase superfamily. Kinesin family.</text>
</comment>
<dbReference type="EMBL" id="GBHO01037119">
    <property type="protein sequence ID" value="JAG06485.1"/>
    <property type="molecule type" value="Transcribed_RNA"/>
</dbReference>
<dbReference type="GO" id="GO:0007018">
    <property type="term" value="P:microtubule-based movement"/>
    <property type="evidence" value="ECO:0007669"/>
    <property type="project" value="InterPro"/>
</dbReference>